<reference evidence="1" key="1">
    <citation type="journal article" date="2014" name="Front. Microbiol.">
        <title>High frequency of phylogenetically diverse reductive dehalogenase-homologous genes in deep subseafloor sedimentary metagenomes.</title>
        <authorList>
            <person name="Kawai M."/>
            <person name="Futagami T."/>
            <person name="Toyoda A."/>
            <person name="Takaki Y."/>
            <person name="Nishi S."/>
            <person name="Hori S."/>
            <person name="Arai W."/>
            <person name="Tsubouchi T."/>
            <person name="Morono Y."/>
            <person name="Uchiyama I."/>
            <person name="Ito T."/>
            <person name="Fujiyama A."/>
            <person name="Inagaki F."/>
            <person name="Takami H."/>
        </authorList>
    </citation>
    <scope>NUCLEOTIDE SEQUENCE</scope>
    <source>
        <strain evidence="1">Expedition CK06-06</strain>
    </source>
</reference>
<name>X1TD95_9ZZZZ</name>
<proteinExistence type="predicted"/>
<comment type="caution">
    <text evidence="1">The sequence shown here is derived from an EMBL/GenBank/DDBJ whole genome shotgun (WGS) entry which is preliminary data.</text>
</comment>
<gene>
    <name evidence="1" type="ORF">S12H4_51761</name>
</gene>
<feature type="non-terminal residue" evidence="1">
    <location>
        <position position="1"/>
    </location>
</feature>
<protein>
    <submittedName>
        <fullName evidence="1">Uncharacterized protein</fullName>
    </submittedName>
</protein>
<evidence type="ECO:0000313" key="1">
    <source>
        <dbReference type="EMBL" id="GAJ03239.1"/>
    </source>
</evidence>
<sequence length="44" mass="4991">PITLTDEQIQWFNDNCLDFPKVEDAGKFVLPLECSFAFEAVIDA</sequence>
<accession>X1TD95</accession>
<organism evidence="1">
    <name type="scientific">marine sediment metagenome</name>
    <dbReference type="NCBI Taxonomy" id="412755"/>
    <lineage>
        <taxon>unclassified sequences</taxon>
        <taxon>metagenomes</taxon>
        <taxon>ecological metagenomes</taxon>
    </lineage>
</organism>
<dbReference type="AlphaFoldDB" id="X1TD95"/>
<dbReference type="EMBL" id="BARW01032753">
    <property type="protein sequence ID" value="GAJ03239.1"/>
    <property type="molecule type" value="Genomic_DNA"/>
</dbReference>